<feature type="transmembrane region" description="Helical" evidence="9">
    <location>
        <begin position="234"/>
        <end position="257"/>
    </location>
</feature>
<dbReference type="InterPro" id="IPR000515">
    <property type="entry name" value="MetI-like"/>
</dbReference>
<dbReference type="GO" id="GO:0055085">
    <property type="term" value="P:transmembrane transport"/>
    <property type="evidence" value="ECO:0007669"/>
    <property type="project" value="InterPro"/>
</dbReference>
<dbReference type="InterPro" id="IPR025966">
    <property type="entry name" value="OppC_N"/>
</dbReference>
<dbReference type="Pfam" id="PF12911">
    <property type="entry name" value="OppC_N"/>
    <property type="match status" value="1"/>
</dbReference>
<evidence type="ECO:0000313" key="12">
    <source>
        <dbReference type="EMBL" id="MXP38584.1"/>
    </source>
</evidence>
<keyword evidence="7 9" id="KW-1133">Transmembrane helix</keyword>
<accession>A0A6I4ULC4</accession>
<dbReference type="InterPro" id="IPR050366">
    <property type="entry name" value="BP-dependent_transpt_permease"/>
</dbReference>
<comment type="caution">
    <text evidence="12">The sequence shown here is derived from an EMBL/GenBank/DDBJ whole genome shotgun (WGS) entry which is preliminary data.</text>
</comment>
<organism evidence="12 13">
    <name type="scientific">Erythrobacter ramosus</name>
    <dbReference type="NCBI Taxonomy" id="35811"/>
    <lineage>
        <taxon>Bacteria</taxon>
        <taxon>Pseudomonadati</taxon>
        <taxon>Pseudomonadota</taxon>
        <taxon>Alphaproteobacteria</taxon>
        <taxon>Sphingomonadales</taxon>
        <taxon>Erythrobacteraceae</taxon>
        <taxon>Erythrobacter/Porphyrobacter group</taxon>
        <taxon>Erythrobacter</taxon>
    </lineage>
</organism>
<dbReference type="SUPFAM" id="SSF161098">
    <property type="entry name" value="MetI-like"/>
    <property type="match status" value="1"/>
</dbReference>
<evidence type="ECO:0000313" key="11">
    <source>
        <dbReference type="EMBL" id="MBB3776334.1"/>
    </source>
</evidence>
<dbReference type="Proteomes" id="UP000430021">
    <property type="component" value="Unassembled WGS sequence"/>
</dbReference>
<dbReference type="GO" id="GO:0015833">
    <property type="term" value="P:peptide transport"/>
    <property type="evidence" value="ECO:0007669"/>
    <property type="project" value="UniProtKB-KW"/>
</dbReference>
<keyword evidence="5" id="KW-0571">Peptide transport</keyword>
<keyword evidence="14" id="KW-1185">Reference proteome</keyword>
<feature type="transmembrane region" description="Helical" evidence="9">
    <location>
        <begin position="131"/>
        <end position="150"/>
    </location>
</feature>
<name>A0A6I4ULC4_9SPHN</name>
<feature type="transmembrane region" description="Helical" evidence="9">
    <location>
        <begin position="185"/>
        <end position="214"/>
    </location>
</feature>
<evidence type="ECO:0000256" key="3">
    <source>
        <dbReference type="ARBA" id="ARBA00022475"/>
    </source>
</evidence>
<evidence type="ECO:0000256" key="9">
    <source>
        <dbReference type="RuleBase" id="RU363032"/>
    </source>
</evidence>
<dbReference type="CDD" id="cd06261">
    <property type="entry name" value="TM_PBP2"/>
    <property type="match status" value="1"/>
</dbReference>
<evidence type="ECO:0000256" key="1">
    <source>
        <dbReference type="ARBA" id="ARBA00004651"/>
    </source>
</evidence>
<dbReference type="AlphaFoldDB" id="A0A6I4ULC4"/>
<dbReference type="RefSeq" id="WP_160760726.1">
    <property type="nucleotide sequence ID" value="NZ_BAAADZ010000010.1"/>
</dbReference>
<evidence type="ECO:0000259" key="10">
    <source>
        <dbReference type="PROSITE" id="PS50928"/>
    </source>
</evidence>
<feature type="domain" description="ABC transmembrane type-1" evidence="10">
    <location>
        <begin position="68"/>
        <end position="257"/>
    </location>
</feature>
<feature type="transmembrane region" description="Helical" evidence="9">
    <location>
        <begin position="74"/>
        <end position="100"/>
    </location>
</feature>
<keyword evidence="8 9" id="KW-0472">Membrane</keyword>
<gene>
    <name evidence="11" type="ORF">FHS52_002303</name>
    <name evidence="12" type="ORF">GRI59_08170</name>
</gene>
<comment type="similarity">
    <text evidence="9">Belongs to the binding-protein-dependent transport system permease family.</text>
</comment>
<dbReference type="GO" id="GO:0015031">
    <property type="term" value="P:protein transport"/>
    <property type="evidence" value="ECO:0007669"/>
    <property type="project" value="UniProtKB-KW"/>
</dbReference>
<proteinExistence type="inferred from homology"/>
<reference evidence="11 14" key="2">
    <citation type="submission" date="2020-08" db="EMBL/GenBank/DDBJ databases">
        <title>Genomic Encyclopedia of Type Strains, Phase IV (KMG-IV): sequencing the most valuable type-strain genomes for metagenomic binning, comparative biology and taxonomic classification.</title>
        <authorList>
            <person name="Goeker M."/>
        </authorList>
    </citation>
    <scope>NUCLEOTIDE SEQUENCE [LARGE SCALE GENOMIC DNA]</scope>
    <source>
        <strain evidence="11 14">DSM 8510</strain>
    </source>
</reference>
<dbReference type="Proteomes" id="UP000548685">
    <property type="component" value="Unassembled WGS sequence"/>
</dbReference>
<dbReference type="InterPro" id="IPR035906">
    <property type="entry name" value="MetI-like_sf"/>
</dbReference>
<evidence type="ECO:0000256" key="7">
    <source>
        <dbReference type="ARBA" id="ARBA00022989"/>
    </source>
</evidence>
<evidence type="ECO:0000313" key="14">
    <source>
        <dbReference type="Proteomes" id="UP000548685"/>
    </source>
</evidence>
<feature type="transmembrane region" description="Helical" evidence="9">
    <location>
        <begin position="7"/>
        <end position="28"/>
    </location>
</feature>
<evidence type="ECO:0000256" key="6">
    <source>
        <dbReference type="ARBA" id="ARBA00022927"/>
    </source>
</evidence>
<keyword evidence="3" id="KW-1003">Cell membrane</keyword>
<evidence type="ECO:0000256" key="4">
    <source>
        <dbReference type="ARBA" id="ARBA00022692"/>
    </source>
</evidence>
<sequence>MSNARRSITIGGVIVALIALLALLAPLLTTYGPNEVDTGAILEAPSARHFAGTDNLGRDLFARILYGGRTSLGVAFGIVAIGMGAGALLGCAVGLAGGWVDRIAMRLVDVALAIPSLVIALALAAAVGPSLVNLVLILGGLGVPLYLRLFRSEALSLRERPFVLAARANGAPAWRLLAVHILPNIAPLFATLASTALGTALVAASALSFIGLGAQPPTPEWGALIFEGRNTIMYEWWAAVLPGLAVAVSALGFVLLGDGLRDWLDPRGGGR</sequence>
<dbReference type="PROSITE" id="PS50928">
    <property type="entry name" value="ABC_TM1"/>
    <property type="match status" value="1"/>
</dbReference>
<keyword evidence="2 9" id="KW-0813">Transport</keyword>
<keyword evidence="4 9" id="KW-0812">Transmembrane</keyword>
<dbReference type="PANTHER" id="PTHR43386:SF1">
    <property type="entry name" value="D,D-DIPEPTIDE TRANSPORT SYSTEM PERMEASE PROTEIN DDPC-RELATED"/>
    <property type="match status" value="1"/>
</dbReference>
<protein>
    <submittedName>
        <fullName evidence="12">ABC transporter permease subunit</fullName>
    </submittedName>
    <submittedName>
        <fullName evidence="11">Peptide/nickel transport system permease protein</fullName>
    </submittedName>
</protein>
<dbReference type="Gene3D" id="1.10.3720.10">
    <property type="entry name" value="MetI-like"/>
    <property type="match status" value="1"/>
</dbReference>
<keyword evidence="6" id="KW-0653">Protein transport</keyword>
<dbReference type="OrthoDB" id="9766870at2"/>
<comment type="subcellular location">
    <subcellularLocation>
        <location evidence="1 9">Cell membrane</location>
        <topology evidence="1 9">Multi-pass membrane protein</topology>
    </subcellularLocation>
</comment>
<feature type="transmembrane region" description="Helical" evidence="9">
    <location>
        <begin position="107"/>
        <end position="125"/>
    </location>
</feature>
<dbReference type="GO" id="GO:0005886">
    <property type="term" value="C:plasma membrane"/>
    <property type="evidence" value="ECO:0007669"/>
    <property type="project" value="UniProtKB-SubCell"/>
</dbReference>
<reference evidence="12 13" key="1">
    <citation type="submission" date="2019-12" db="EMBL/GenBank/DDBJ databases">
        <title>Genomic-based taxomic classification of the family Erythrobacteraceae.</title>
        <authorList>
            <person name="Xu L."/>
        </authorList>
    </citation>
    <scope>NUCLEOTIDE SEQUENCE [LARGE SCALE GENOMIC DNA]</scope>
    <source>
        <strain evidence="12 13">JCM 10282</strain>
    </source>
</reference>
<evidence type="ECO:0000256" key="5">
    <source>
        <dbReference type="ARBA" id="ARBA00022856"/>
    </source>
</evidence>
<dbReference type="EMBL" id="JACICE010000002">
    <property type="protein sequence ID" value="MBB3776334.1"/>
    <property type="molecule type" value="Genomic_DNA"/>
</dbReference>
<evidence type="ECO:0000313" key="13">
    <source>
        <dbReference type="Proteomes" id="UP000430021"/>
    </source>
</evidence>
<dbReference type="EMBL" id="WTYB01000002">
    <property type="protein sequence ID" value="MXP38584.1"/>
    <property type="molecule type" value="Genomic_DNA"/>
</dbReference>
<evidence type="ECO:0000256" key="2">
    <source>
        <dbReference type="ARBA" id="ARBA00022448"/>
    </source>
</evidence>
<evidence type="ECO:0000256" key="8">
    <source>
        <dbReference type="ARBA" id="ARBA00023136"/>
    </source>
</evidence>
<dbReference type="PANTHER" id="PTHR43386">
    <property type="entry name" value="OLIGOPEPTIDE TRANSPORT SYSTEM PERMEASE PROTEIN APPC"/>
    <property type="match status" value="1"/>
</dbReference>
<dbReference type="Pfam" id="PF00528">
    <property type="entry name" value="BPD_transp_1"/>
    <property type="match status" value="1"/>
</dbReference>